<sequence length="86" mass="9860">MARRRRTIFFPPKSPRLARAISITSPEQFRKSISRVRKLKGISSTTKKRALVLAKNRAAAQLKRKTLSTGERRQFTAITKIKIPKL</sequence>
<accession>A0A0F9PA85</accession>
<gene>
    <name evidence="1" type="ORF">LCGC14_1163240</name>
</gene>
<dbReference type="EMBL" id="LAZR01005692">
    <property type="protein sequence ID" value="KKM97910.1"/>
    <property type="molecule type" value="Genomic_DNA"/>
</dbReference>
<comment type="caution">
    <text evidence="1">The sequence shown here is derived from an EMBL/GenBank/DDBJ whole genome shotgun (WGS) entry which is preliminary data.</text>
</comment>
<name>A0A0F9PA85_9ZZZZ</name>
<protein>
    <submittedName>
        <fullName evidence="1">Uncharacterized protein</fullName>
    </submittedName>
</protein>
<organism evidence="1">
    <name type="scientific">marine sediment metagenome</name>
    <dbReference type="NCBI Taxonomy" id="412755"/>
    <lineage>
        <taxon>unclassified sequences</taxon>
        <taxon>metagenomes</taxon>
        <taxon>ecological metagenomes</taxon>
    </lineage>
</organism>
<proteinExistence type="predicted"/>
<evidence type="ECO:0000313" key="1">
    <source>
        <dbReference type="EMBL" id="KKM97910.1"/>
    </source>
</evidence>
<reference evidence="1" key="1">
    <citation type="journal article" date="2015" name="Nature">
        <title>Complex archaea that bridge the gap between prokaryotes and eukaryotes.</title>
        <authorList>
            <person name="Spang A."/>
            <person name="Saw J.H."/>
            <person name="Jorgensen S.L."/>
            <person name="Zaremba-Niedzwiedzka K."/>
            <person name="Martijn J."/>
            <person name="Lind A.E."/>
            <person name="van Eijk R."/>
            <person name="Schleper C."/>
            <person name="Guy L."/>
            <person name="Ettema T.J."/>
        </authorList>
    </citation>
    <scope>NUCLEOTIDE SEQUENCE</scope>
</reference>
<dbReference type="AlphaFoldDB" id="A0A0F9PA85"/>